<evidence type="ECO:0000256" key="4">
    <source>
        <dbReference type="ARBA" id="ARBA00022475"/>
    </source>
</evidence>
<evidence type="ECO:0000256" key="9">
    <source>
        <dbReference type="SAM" id="MobiDB-lite"/>
    </source>
</evidence>
<evidence type="ECO:0000256" key="2">
    <source>
        <dbReference type="ARBA" id="ARBA00008038"/>
    </source>
</evidence>
<keyword evidence="3" id="KW-0813">Transport</keyword>
<evidence type="ECO:0000256" key="3">
    <source>
        <dbReference type="ARBA" id="ARBA00022448"/>
    </source>
</evidence>
<dbReference type="GO" id="GO:0006935">
    <property type="term" value="P:chemotaxis"/>
    <property type="evidence" value="ECO:0007669"/>
    <property type="project" value="InterPro"/>
</dbReference>
<feature type="compositionally biased region" description="Low complexity" evidence="9">
    <location>
        <begin position="1"/>
        <end position="11"/>
    </location>
</feature>
<evidence type="ECO:0000313" key="13">
    <source>
        <dbReference type="Proteomes" id="UP000192936"/>
    </source>
</evidence>
<organism evidence="12 13">
    <name type="scientific">Azospirillum oryzae</name>
    <dbReference type="NCBI Taxonomy" id="286727"/>
    <lineage>
        <taxon>Bacteria</taxon>
        <taxon>Pseudomonadati</taxon>
        <taxon>Pseudomonadota</taxon>
        <taxon>Alphaproteobacteria</taxon>
        <taxon>Rhodospirillales</taxon>
        <taxon>Azospirillaceae</taxon>
        <taxon>Azospirillum</taxon>
    </lineage>
</organism>
<dbReference type="InterPro" id="IPR000540">
    <property type="entry name" value="Flag_MotA_CS"/>
</dbReference>
<keyword evidence="7 10" id="KW-1133">Transmembrane helix</keyword>
<proteinExistence type="inferred from homology"/>
<feature type="transmembrane region" description="Helical" evidence="10">
    <location>
        <begin position="59"/>
        <end position="81"/>
    </location>
</feature>
<dbReference type="Pfam" id="PF01618">
    <property type="entry name" value="MotA_ExbB"/>
    <property type="match status" value="1"/>
</dbReference>
<feature type="compositionally biased region" description="Pro residues" evidence="9">
    <location>
        <begin position="12"/>
        <end position="24"/>
    </location>
</feature>
<dbReference type="RefSeq" id="WP_085086089.1">
    <property type="nucleotide sequence ID" value="NZ_FXAK01000005.1"/>
</dbReference>
<keyword evidence="8 10" id="KW-0472">Membrane</keyword>
<feature type="transmembrane region" description="Helical" evidence="10">
    <location>
        <begin position="177"/>
        <end position="201"/>
    </location>
</feature>
<dbReference type="GO" id="GO:0005886">
    <property type="term" value="C:plasma membrane"/>
    <property type="evidence" value="ECO:0007669"/>
    <property type="project" value="UniProtKB-SubCell"/>
</dbReference>
<reference evidence="12 13" key="1">
    <citation type="submission" date="2017-04" db="EMBL/GenBank/DDBJ databases">
        <authorList>
            <person name="Afonso C.L."/>
            <person name="Miller P.J."/>
            <person name="Scott M.A."/>
            <person name="Spackman E."/>
            <person name="Goraichik I."/>
            <person name="Dimitrov K.M."/>
            <person name="Suarez D.L."/>
            <person name="Swayne D.E."/>
        </authorList>
    </citation>
    <scope>NUCLEOTIDE SEQUENCE [LARGE SCALE GENOMIC DNA]</scope>
    <source>
        <strain evidence="12 13">A2P</strain>
    </source>
</reference>
<sequence>MSIQTPTQTPTQAPPQTPGRPTPAPAASRSPRLLNATVFGLVGAFGLLSYIGIGHGMEALWNPTGAVIIAGGIAVAALMAFRASELRTALASLRAIFRDDESIAPDIAELVAFARLYQRGQIQRAEEQGTKAGSPFLRLGLQLIADGTPVNDILHVMNWRIQKLIERESVQSRLYRTLAGLAPAFGLLATLVGLIGMMAQLGTATISQVGEHMSVALVATLYGVVLANLVFKPIAIKLEQRTARRVAMLNVLLEGIILVRLGRSPTVIAEALAEFVRERGDELHGTS</sequence>
<evidence type="ECO:0000256" key="7">
    <source>
        <dbReference type="ARBA" id="ARBA00022989"/>
    </source>
</evidence>
<name>A0A1X7FGG8_9PROT</name>
<evidence type="ECO:0000256" key="10">
    <source>
        <dbReference type="SAM" id="Phobius"/>
    </source>
</evidence>
<evidence type="ECO:0000256" key="5">
    <source>
        <dbReference type="ARBA" id="ARBA00022692"/>
    </source>
</evidence>
<dbReference type="GO" id="GO:0071978">
    <property type="term" value="P:bacterial-type flagellum-dependent swarming motility"/>
    <property type="evidence" value="ECO:0007669"/>
    <property type="project" value="InterPro"/>
</dbReference>
<accession>A0A1X7FGG8</accession>
<keyword evidence="6" id="KW-0283">Flagellar rotation</keyword>
<feature type="transmembrane region" description="Helical" evidence="10">
    <location>
        <begin position="213"/>
        <end position="231"/>
    </location>
</feature>
<evidence type="ECO:0000259" key="11">
    <source>
        <dbReference type="Pfam" id="PF01618"/>
    </source>
</evidence>
<evidence type="ECO:0000256" key="1">
    <source>
        <dbReference type="ARBA" id="ARBA00004651"/>
    </source>
</evidence>
<keyword evidence="4" id="KW-1003">Cell membrane</keyword>
<gene>
    <name evidence="12" type="ORF">SAMN02982917_2708</name>
</gene>
<dbReference type="InterPro" id="IPR047055">
    <property type="entry name" value="MotA-like"/>
</dbReference>
<dbReference type="PANTHER" id="PTHR30433">
    <property type="entry name" value="CHEMOTAXIS PROTEIN MOTA"/>
    <property type="match status" value="1"/>
</dbReference>
<dbReference type="PROSITE" id="PS01307">
    <property type="entry name" value="MOTA"/>
    <property type="match status" value="1"/>
</dbReference>
<evidence type="ECO:0000256" key="6">
    <source>
        <dbReference type="ARBA" id="ARBA00022779"/>
    </source>
</evidence>
<dbReference type="Proteomes" id="UP000192936">
    <property type="component" value="Unassembled WGS sequence"/>
</dbReference>
<dbReference type="EMBL" id="FXAK01000005">
    <property type="protein sequence ID" value="SMF51049.1"/>
    <property type="molecule type" value="Genomic_DNA"/>
</dbReference>
<feature type="transmembrane region" description="Helical" evidence="10">
    <location>
        <begin position="33"/>
        <end position="53"/>
    </location>
</feature>
<dbReference type="STRING" id="286727.SAMN02982917_2708"/>
<keyword evidence="5 10" id="KW-0812">Transmembrane</keyword>
<dbReference type="InterPro" id="IPR002898">
    <property type="entry name" value="MotA_ExbB_proton_chnl"/>
</dbReference>
<feature type="domain" description="MotA/TolQ/ExbB proton channel" evidence="11">
    <location>
        <begin position="134"/>
        <end position="248"/>
    </location>
</feature>
<comment type="similarity">
    <text evidence="2">Belongs to the MotA family.</text>
</comment>
<evidence type="ECO:0000313" key="12">
    <source>
        <dbReference type="EMBL" id="SMF51049.1"/>
    </source>
</evidence>
<feature type="region of interest" description="Disordered" evidence="9">
    <location>
        <begin position="1"/>
        <end position="28"/>
    </location>
</feature>
<protein>
    <submittedName>
        <fullName evidence="12">Chemotaxis protein MotA</fullName>
    </submittedName>
</protein>
<dbReference type="OrthoDB" id="9806929at2"/>
<comment type="subcellular location">
    <subcellularLocation>
        <location evidence="1">Cell membrane</location>
        <topology evidence="1">Multi-pass membrane protein</topology>
    </subcellularLocation>
</comment>
<dbReference type="AlphaFoldDB" id="A0A1X7FGG8"/>
<evidence type="ECO:0000256" key="8">
    <source>
        <dbReference type="ARBA" id="ARBA00023136"/>
    </source>
</evidence>